<evidence type="ECO:0000256" key="1">
    <source>
        <dbReference type="SAM" id="MobiDB-lite"/>
    </source>
</evidence>
<proteinExistence type="predicted"/>
<reference evidence="2 3" key="1">
    <citation type="submission" date="2007-06" db="EMBL/GenBank/DDBJ databases">
        <authorList>
            <person name="Shimkets L."/>
            <person name="Ferriera S."/>
            <person name="Johnson J."/>
            <person name="Kravitz S."/>
            <person name="Beeson K."/>
            <person name="Sutton G."/>
            <person name="Rogers Y.-H."/>
            <person name="Friedman R."/>
            <person name="Frazier M."/>
            <person name="Venter J.C."/>
        </authorList>
    </citation>
    <scope>NUCLEOTIDE SEQUENCE [LARGE SCALE GENOMIC DNA]</scope>
    <source>
        <strain evidence="2 3">SIR-1</strain>
    </source>
</reference>
<dbReference type="EMBL" id="ABCS01000045">
    <property type="protein sequence ID" value="EDM77490.1"/>
    <property type="molecule type" value="Genomic_DNA"/>
</dbReference>
<dbReference type="STRING" id="391625.PPSIR1_24939"/>
<keyword evidence="3" id="KW-1185">Reference proteome</keyword>
<accession>A6G9I2</accession>
<feature type="region of interest" description="Disordered" evidence="1">
    <location>
        <begin position="27"/>
        <end position="48"/>
    </location>
</feature>
<dbReference type="PANTHER" id="PTHR28630">
    <property type="match status" value="1"/>
</dbReference>
<gene>
    <name evidence="2" type="ORF">PPSIR1_24939</name>
</gene>
<evidence type="ECO:0008006" key="4">
    <source>
        <dbReference type="Google" id="ProtNLM"/>
    </source>
</evidence>
<comment type="caution">
    <text evidence="2">The sequence shown here is derived from an EMBL/GenBank/DDBJ whole genome shotgun (WGS) entry which is preliminary data.</text>
</comment>
<dbReference type="Gene3D" id="3.40.30.10">
    <property type="entry name" value="Glutaredoxin"/>
    <property type="match status" value="1"/>
</dbReference>
<dbReference type="InterPro" id="IPR036249">
    <property type="entry name" value="Thioredoxin-like_sf"/>
</dbReference>
<protein>
    <recommendedName>
        <fullName evidence="4">Thioredoxin domain-containing protein</fullName>
    </recommendedName>
</protein>
<name>A6G9I2_9BACT</name>
<dbReference type="Proteomes" id="UP000005801">
    <property type="component" value="Unassembled WGS sequence"/>
</dbReference>
<dbReference type="Pfam" id="PF13911">
    <property type="entry name" value="AhpC-TSA_2"/>
    <property type="match status" value="1"/>
</dbReference>
<dbReference type="InterPro" id="IPR032801">
    <property type="entry name" value="PXL2A/B/C"/>
</dbReference>
<dbReference type="SUPFAM" id="SSF52833">
    <property type="entry name" value="Thioredoxin-like"/>
    <property type="match status" value="1"/>
</dbReference>
<dbReference type="AlphaFoldDB" id="A6G9I2"/>
<evidence type="ECO:0000313" key="2">
    <source>
        <dbReference type="EMBL" id="EDM77490.1"/>
    </source>
</evidence>
<evidence type="ECO:0000313" key="3">
    <source>
        <dbReference type="Proteomes" id="UP000005801"/>
    </source>
</evidence>
<dbReference type="PANTHER" id="PTHR28630:SF3">
    <property type="entry name" value="PEROXIREDOXIN-LIKE 2C"/>
    <property type="match status" value="1"/>
</dbReference>
<organism evidence="2 3">
    <name type="scientific">Plesiocystis pacifica SIR-1</name>
    <dbReference type="NCBI Taxonomy" id="391625"/>
    <lineage>
        <taxon>Bacteria</taxon>
        <taxon>Pseudomonadati</taxon>
        <taxon>Myxococcota</taxon>
        <taxon>Polyangia</taxon>
        <taxon>Nannocystales</taxon>
        <taxon>Nannocystaceae</taxon>
        <taxon>Plesiocystis</taxon>
    </lineage>
</organism>
<sequence length="237" mass="25691">MTAMLELGSLAPSALLDARVRTQDGREVSLRSTFEPDPEAGAESRTWGREGVASSATAKVDRDCENFTVPELGPALLLFLRHYACVGCSRQVEELSPRVLELSALGVRAVFIGSGDAEQMAAFAQRHALTDKAVVMVCDPALGSYAAADMRRSLWSAVEPRAWWYQLVAIMDGFRPGRGLQGEVTQQGGAVLLDHEGRVAWLYRARYTADNVDGSELVAAALAMRVVRHKRAGGFVL</sequence>